<keyword evidence="1" id="KW-0175">Coiled coil</keyword>
<feature type="coiled-coil region" evidence="1">
    <location>
        <begin position="67"/>
        <end position="111"/>
    </location>
</feature>
<dbReference type="EMBL" id="JADGKB010000015">
    <property type="protein sequence ID" value="KAJ3259870.1"/>
    <property type="molecule type" value="Genomic_DNA"/>
</dbReference>
<keyword evidence="3" id="KW-1185">Reference proteome</keyword>
<name>A0AAD5UJL1_9FUNG</name>
<accession>A0AAD5UJL1</accession>
<gene>
    <name evidence="2" type="ORF">HK103_001761</name>
</gene>
<protein>
    <submittedName>
        <fullName evidence="2">Uncharacterized protein</fullName>
    </submittedName>
</protein>
<evidence type="ECO:0000256" key="1">
    <source>
        <dbReference type="SAM" id="Coils"/>
    </source>
</evidence>
<comment type="caution">
    <text evidence="2">The sequence shown here is derived from an EMBL/GenBank/DDBJ whole genome shotgun (WGS) entry which is preliminary data.</text>
</comment>
<evidence type="ECO:0000313" key="2">
    <source>
        <dbReference type="EMBL" id="KAJ3259870.1"/>
    </source>
</evidence>
<proteinExistence type="predicted"/>
<sequence length="330" mass="38998">MDGLNNFPIELDLEAIEIQDPELAAWLPLATHGLIKVTDQELSLVNRIKKNLKQAQVDQDIPTVEEQSYSKEEIQELEQKLALLEHQQRIVKQKQEERMLLNNQIMEFNENKTIDLEPLLIKISNKVKESKVRFNLDNKSIQDQVILDYIKAKAWNYYYGGSFCEELNVQDEEMTEIEALQMQNEIRRIFNNISEKLENIIDPETDKKLLKIKSRLLEAKSKQTENQKLVAEVERVKSILSEQNQYSPNIYQNVQESELARQVHSNVHELSVDLEHRLDEYYRFSKTRHFESEPPFVKQTFDEIKEELHQIQMKQKQYADEISILNEQSL</sequence>
<organism evidence="2 3">
    <name type="scientific">Boothiomyces macroporosus</name>
    <dbReference type="NCBI Taxonomy" id="261099"/>
    <lineage>
        <taxon>Eukaryota</taxon>
        <taxon>Fungi</taxon>
        <taxon>Fungi incertae sedis</taxon>
        <taxon>Chytridiomycota</taxon>
        <taxon>Chytridiomycota incertae sedis</taxon>
        <taxon>Chytridiomycetes</taxon>
        <taxon>Rhizophydiales</taxon>
        <taxon>Terramycetaceae</taxon>
        <taxon>Boothiomyces</taxon>
    </lineage>
</organism>
<reference evidence="2" key="1">
    <citation type="submission" date="2020-05" db="EMBL/GenBank/DDBJ databases">
        <title>Phylogenomic resolution of chytrid fungi.</title>
        <authorList>
            <person name="Stajich J.E."/>
            <person name="Amses K."/>
            <person name="Simmons R."/>
            <person name="Seto K."/>
            <person name="Myers J."/>
            <person name="Bonds A."/>
            <person name="Quandt C.A."/>
            <person name="Barry K."/>
            <person name="Liu P."/>
            <person name="Grigoriev I."/>
            <person name="Longcore J.E."/>
            <person name="James T.Y."/>
        </authorList>
    </citation>
    <scope>NUCLEOTIDE SEQUENCE</scope>
    <source>
        <strain evidence="2">PLAUS21</strain>
    </source>
</reference>
<dbReference type="AlphaFoldDB" id="A0AAD5UJL1"/>
<dbReference type="Proteomes" id="UP001210925">
    <property type="component" value="Unassembled WGS sequence"/>
</dbReference>
<evidence type="ECO:0000313" key="3">
    <source>
        <dbReference type="Proteomes" id="UP001210925"/>
    </source>
</evidence>